<gene>
    <name evidence="3" type="ORF">LSAA_12236</name>
</gene>
<dbReference type="GO" id="GO:0034472">
    <property type="term" value="P:snRNA 3'-end processing"/>
    <property type="evidence" value="ECO:0007669"/>
    <property type="project" value="TreeGrafter"/>
</dbReference>
<dbReference type="PANTHER" id="PTHR31697">
    <property type="entry name" value="INTEGRATOR COMPLEX SUBUNIT 5"/>
    <property type="match status" value="1"/>
</dbReference>
<feature type="domain" description="Integrator complex subunit 5 C-terminal" evidence="2">
    <location>
        <begin position="357"/>
        <end position="506"/>
    </location>
</feature>
<feature type="domain" description="Integrator complex subunit 5 C-terminal" evidence="2">
    <location>
        <begin position="147"/>
        <end position="337"/>
    </location>
</feature>
<dbReference type="InterPro" id="IPR029445">
    <property type="entry name" value="INTS5_N"/>
</dbReference>
<sequence length="672" mass="75328">MFCSLLWLKIQFLGHPLLAQWSLTLLGQFSSKFRPPIQKQGDMDEVMRFMMDFESVRMLMDLVSLCFSKISSSDSDDFSPASALLSTSVVVIVLTLIGKVLAAGLENFYNRMCSSDASSSLQGPSESEDSVVGILDHLIGMQGENVLASISPSISKALTSLSTQLLHTPDIIDKIVKLVPKWNKTYFHSSGSLLDLVVHLIVGSRENGAEIFRLILETVELVSATNGCKILCETLLSESSRRDEDLDEVDKEIPCLASVSEKLHLFLCKDAFLSENNFVQEFTSTLLQLTSLIYPSGRGVAVEVIKYGLSNASNNFEIGYVLEIMKSKMKKTFPILSKFAPILRTYLGDLIDKLEQTHLIPQVIKIIRLTSFSPACIKLVSHEISVSLLHRSIQKLVQALFTLLSQEPRPIKLILNIEEVLSCLSSNYPLSLPMILRFLMEGALCSKFASLFGGKFQQEELECKMRKEKFVGKSLLMDNMKFGSTPGVGATTLYHAGVIGTETRLRKQINNWHFLCVDLISPDVMYNGLPWPDEEFTKVTVERDLEIKRTFDRHPILWPILFGIAEARPALCYCSVLIRALMSVALTHWQSASSTVKKASDHSLKVTETKNIIELMAVGQFLPHPLRSVGDIMDILSPFHVHCILNRYMDVYERKRSLTYSLHNDSIWGIIS</sequence>
<protein>
    <submittedName>
        <fullName evidence="3">INTS5</fullName>
    </submittedName>
</protein>
<feature type="domain" description="Integrator complex subunit 5 N-terminal" evidence="1">
    <location>
        <begin position="15"/>
        <end position="88"/>
    </location>
</feature>
<feature type="domain" description="Integrator complex subunit 5 C-terminal" evidence="2">
    <location>
        <begin position="515"/>
        <end position="646"/>
    </location>
</feature>
<dbReference type="OrthoDB" id="69088at2759"/>
<evidence type="ECO:0000313" key="4">
    <source>
        <dbReference type="Proteomes" id="UP000675881"/>
    </source>
</evidence>
<evidence type="ECO:0000259" key="1">
    <source>
        <dbReference type="Pfam" id="PF14837"/>
    </source>
</evidence>
<dbReference type="GO" id="GO:0032039">
    <property type="term" value="C:integrator complex"/>
    <property type="evidence" value="ECO:0007669"/>
    <property type="project" value="InterPro"/>
</dbReference>
<dbReference type="Pfam" id="PF14838">
    <property type="entry name" value="INTS5_C"/>
    <property type="match status" value="3"/>
</dbReference>
<dbReference type="Proteomes" id="UP000675881">
    <property type="component" value="Chromosome 6"/>
</dbReference>
<keyword evidence="4" id="KW-1185">Reference proteome</keyword>
<organism evidence="3 4">
    <name type="scientific">Lepeophtheirus salmonis</name>
    <name type="common">Salmon louse</name>
    <name type="synonym">Caligus salmonis</name>
    <dbReference type="NCBI Taxonomy" id="72036"/>
    <lineage>
        <taxon>Eukaryota</taxon>
        <taxon>Metazoa</taxon>
        <taxon>Ecdysozoa</taxon>
        <taxon>Arthropoda</taxon>
        <taxon>Crustacea</taxon>
        <taxon>Multicrustacea</taxon>
        <taxon>Hexanauplia</taxon>
        <taxon>Copepoda</taxon>
        <taxon>Siphonostomatoida</taxon>
        <taxon>Caligidae</taxon>
        <taxon>Lepeophtheirus</taxon>
    </lineage>
</organism>
<dbReference type="EMBL" id="HG994585">
    <property type="protein sequence ID" value="CAF2973525.1"/>
    <property type="molecule type" value="Genomic_DNA"/>
</dbReference>
<name>A0A7R8CZ76_LEPSM</name>
<accession>A0A7R8CZ76</accession>
<dbReference type="PANTHER" id="PTHR31697:SF2">
    <property type="entry name" value="INTEGRATOR COMPLEX SUBUNIT 5"/>
    <property type="match status" value="1"/>
</dbReference>
<dbReference type="InterPro" id="IPR040316">
    <property type="entry name" value="INTS5"/>
</dbReference>
<dbReference type="InterPro" id="IPR029444">
    <property type="entry name" value="INTS5_C"/>
</dbReference>
<proteinExistence type="predicted"/>
<dbReference type="Pfam" id="PF14837">
    <property type="entry name" value="INTS5_N"/>
    <property type="match status" value="1"/>
</dbReference>
<dbReference type="AlphaFoldDB" id="A0A7R8CZ76"/>
<evidence type="ECO:0000313" key="3">
    <source>
        <dbReference type="EMBL" id="CAF2973525.1"/>
    </source>
</evidence>
<reference evidence="3" key="1">
    <citation type="submission" date="2021-02" db="EMBL/GenBank/DDBJ databases">
        <authorList>
            <person name="Bekaert M."/>
        </authorList>
    </citation>
    <scope>NUCLEOTIDE SEQUENCE</scope>
    <source>
        <strain evidence="3">IoA-00</strain>
    </source>
</reference>
<evidence type="ECO:0000259" key="2">
    <source>
        <dbReference type="Pfam" id="PF14838"/>
    </source>
</evidence>